<evidence type="ECO:0000259" key="8">
    <source>
        <dbReference type="PROSITE" id="PS50897"/>
    </source>
</evidence>
<dbReference type="EnsemblPlants" id="AET7Gv20774100.2">
    <property type="protein sequence ID" value="AET7Gv20774100.2"/>
    <property type="gene ID" value="AET7Gv20774100"/>
</dbReference>
<reference evidence="9" key="5">
    <citation type="journal article" date="2021" name="G3 (Bethesda)">
        <title>Aegilops tauschii genome assembly Aet v5.0 features greater sequence contiguity and improved annotation.</title>
        <authorList>
            <person name="Wang L."/>
            <person name="Zhu T."/>
            <person name="Rodriguez J.C."/>
            <person name="Deal K.R."/>
            <person name="Dubcovsky J."/>
            <person name="McGuire P.E."/>
            <person name="Lux T."/>
            <person name="Spannagl M."/>
            <person name="Mayer K.F.X."/>
            <person name="Baldrich P."/>
            <person name="Meyers B.C."/>
            <person name="Huo N."/>
            <person name="Gu Y.Q."/>
            <person name="Zhou H."/>
            <person name="Devos K.M."/>
            <person name="Bennetzen J.L."/>
            <person name="Unver T."/>
            <person name="Budak H."/>
            <person name="Gulick P.J."/>
            <person name="Galiba G."/>
            <person name="Kalapos B."/>
            <person name="Nelson D.R."/>
            <person name="Li P."/>
            <person name="You F.M."/>
            <person name="Luo M.C."/>
            <person name="Dvorak J."/>
        </authorList>
    </citation>
    <scope>NUCLEOTIDE SEQUENCE [LARGE SCALE GENOMIC DNA]</scope>
    <source>
        <strain evidence="9">cv. AL8/78</strain>
    </source>
</reference>
<protein>
    <recommendedName>
        <fullName evidence="8">CTLH domain-containing protein</fullName>
    </recommendedName>
</protein>
<dbReference type="SMART" id="SM00320">
    <property type="entry name" value="WD40"/>
    <property type="match status" value="7"/>
</dbReference>
<reference evidence="10" key="1">
    <citation type="journal article" date="2014" name="Science">
        <title>Ancient hybridizations among the ancestral genomes of bread wheat.</title>
        <authorList>
            <consortium name="International Wheat Genome Sequencing Consortium,"/>
            <person name="Marcussen T."/>
            <person name="Sandve S.R."/>
            <person name="Heier L."/>
            <person name="Spannagl M."/>
            <person name="Pfeifer M."/>
            <person name="Jakobsen K.S."/>
            <person name="Wulff B.B."/>
            <person name="Steuernagel B."/>
            <person name="Mayer K.F."/>
            <person name="Olsen O.A."/>
        </authorList>
    </citation>
    <scope>NUCLEOTIDE SEQUENCE [LARGE SCALE GENOMIC DNA]</scope>
    <source>
        <strain evidence="10">cv. AL8/78</strain>
    </source>
</reference>
<proteinExistence type="predicted"/>
<feature type="domain" description="CTLH" evidence="8">
    <location>
        <begin position="112"/>
        <end position="162"/>
    </location>
</feature>
<dbReference type="PANTHER" id="PTHR22838">
    <property type="entry name" value="WD REPEAT PROTEIN 26-RELATED"/>
    <property type="match status" value="1"/>
</dbReference>
<comment type="subunit">
    <text evidence="5">Interacts with RANBPM.</text>
</comment>
<feature type="compositionally biased region" description="Polar residues" evidence="7">
    <location>
        <begin position="579"/>
        <end position="595"/>
    </location>
</feature>
<dbReference type="FunFam" id="2.130.10.10:FF:000087">
    <property type="entry name" value="WD repeat-containing protein 26 homolog"/>
    <property type="match status" value="1"/>
</dbReference>
<dbReference type="Gramene" id="AET7Gv20774100.2">
    <property type="protein sequence ID" value="AET7Gv20774100.2"/>
    <property type="gene ID" value="AET7Gv20774100"/>
</dbReference>
<dbReference type="PRINTS" id="PR00320">
    <property type="entry name" value="GPROTEINBRPT"/>
</dbReference>
<dbReference type="Proteomes" id="UP000015105">
    <property type="component" value="Chromosome 7D"/>
</dbReference>
<keyword evidence="4" id="KW-0677">Repeat</keyword>
<dbReference type="AlphaFoldDB" id="A0A453S0G2"/>
<dbReference type="InterPro" id="IPR006595">
    <property type="entry name" value="CTLH_C"/>
</dbReference>
<feature type="repeat" description="WD" evidence="6">
    <location>
        <begin position="277"/>
        <end position="318"/>
    </location>
</feature>
<evidence type="ECO:0000256" key="2">
    <source>
        <dbReference type="ARBA" id="ARBA00022490"/>
    </source>
</evidence>
<dbReference type="InterPro" id="IPR001680">
    <property type="entry name" value="WD40_rpt"/>
</dbReference>
<dbReference type="Pfam" id="PF23627">
    <property type="entry name" value="LisH_WDR26"/>
    <property type="match status" value="1"/>
</dbReference>
<feature type="region of interest" description="Disordered" evidence="7">
    <location>
        <begin position="576"/>
        <end position="608"/>
    </location>
</feature>
<dbReference type="InterPro" id="IPR006594">
    <property type="entry name" value="LisH"/>
</dbReference>
<keyword evidence="3 6" id="KW-0853">WD repeat</keyword>
<dbReference type="PROSITE" id="PS50896">
    <property type="entry name" value="LISH"/>
    <property type="match status" value="1"/>
</dbReference>
<dbReference type="Pfam" id="PF00400">
    <property type="entry name" value="WD40"/>
    <property type="match status" value="5"/>
</dbReference>
<keyword evidence="10" id="KW-1185">Reference proteome</keyword>
<dbReference type="Gene3D" id="2.130.10.10">
    <property type="entry name" value="YVTN repeat-like/Quinoprotein amine dehydrogenase"/>
    <property type="match status" value="2"/>
</dbReference>
<dbReference type="InterPro" id="IPR020472">
    <property type="entry name" value="WD40_PAC1"/>
</dbReference>
<keyword evidence="2" id="KW-0963">Cytoplasm</keyword>
<evidence type="ECO:0000256" key="3">
    <source>
        <dbReference type="ARBA" id="ARBA00022574"/>
    </source>
</evidence>
<name>A0A453S0G2_AEGTS</name>
<dbReference type="PANTHER" id="PTHR22838:SF24">
    <property type="match status" value="1"/>
</dbReference>
<evidence type="ECO:0000256" key="4">
    <source>
        <dbReference type="ARBA" id="ARBA00022737"/>
    </source>
</evidence>
<dbReference type="InterPro" id="IPR036322">
    <property type="entry name" value="WD40_repeat_dom_sf"/>
</dbReference>
<feature type="repeat" description="WD" evidence="6">
    <location>
        <begin position="322"/>
        <end position="363"/>
    </location>
</feature>
<dbReference type="SUPFAM" id="SSF50978">
    <property type="entry name" value="WD40 repeat-like"/>
    <property type="match status" value="1"/>
</dbReference>
<dbReference type="InterPro" id="IPR015943">
    <property type="entry name" value="WD40/YVTN_repeat-like_dom_sf"/>
</dbReference>
<reference evidence="9" key="3">
    <citation type="journal article" date="2017" name="Nature">
        <title>Genome sequence of the progenitor of the wheat D genome Aegilops tauschii.</title>
        <authorList>
            <person name="Luo M.C."/>
            <person name="Gu Y.Q."/>
            <person name="Puiu D."/>
            <person name="Wang H."/>
            <person name="Twardziok S.O."/>
            <person name="Deal K.R."/>
            <person name="Huo N."/>
            <person name="Zhu T."/>
            <person name="Wang L."/>
            <person name="Wang Y."/>
            <person name="McGuire P.E."/>
            <person name="Liu S."/>
            <person name="Long H."/>
            <person name="Ramasamy R.K."/>
            <person name="Rodriguez J.C."/>
            <person name="Van S.L."/>
            <person name="Yuan L."/>
            <person name="Wang Z."/>
            <person name="Xia Z."/>
            <person name="Xiao L."/>
            <person name="Anderson O.D."/>
            <person name="Ouyang S."/>
            <person name="Liang Y."/>
            <person name="Zimin A.V."/>
            <person name="Pertea G."/>
            <person name="Qi P."/>
            <person name="Bennetzen J.L."/>
            <person name="Dai X."/>
            <person name="Dawson M.W."/>
            <person name="Muller H.G."/>
            <person name="Kugler K."/>
            <person name="Rivarola-Duarte L."/>
            <person name="Spannagl M."/>
            <person name="Mayer K.F.X."/>
            <person name="Lu F.H."/>
            <person name="Bevan M.W."/>
            <person name="Leroy P."/>
            <person name="Li P."/>
            <person name="You F.M."/>
            <person name="Sun Q."/>
            <person name="Liu Z."/>
            <person name="Lyons E."/>
            <person name="Wicker T."/>
            <person name="Salzberg S.L."/>
            <person name="Devos K.M."/>
            <person name="Dvorak J."/>
        </authorList>
    </citation>
    <scope>NUCLEOTIDE SEQUENCE [LARGE SCALE GENOMIC DNA]</scope>
    <source>
        <strain evidence="9">cv. AL8/78</strain>
    </source>
</reference>
<feature type="repeat" description="WD" evidence="6">
    <location>
        <begin position="534"/>
        <end position="576"/>
    </location>
</feature>
<reference evidence="9" key="4">
    <citation type="submission" date="2019-03" db="UniProtKB">
        <authorList>
            <consortium name="EnsemblPlants"/>
        </authorList>
    </citation>
    <scope>IDENTIFICATION</scope>
</reference>
<evidence type="ECO:0000256" key="5">
    <source>
        <dbReference type="ARBA" id="ARBA00065067"/>
    </source>
</evidence>
<dbReference type="STRING" id="200361.A0A453S0G2"/>
<evidence type="ECO:0000313" key="9">
    <source>
        <dbReference type="EnsemblPlants" id="AET7Gv20774100.2"/>
    </source>
</evidence>
<dbReference type="InterPro" id="IPR019775">
    <property type="entry name" value="WD40_repeat_CS"/>
</dbReference>
<evidence type="ECO:0000313" key="10">
    <source>
        <dbReference type="Proteomes" id="UP000015105"/>
    </source>
</evidence>
<dbReference type="InterPro" id="IPR051350">
    <property type="entry name" value="WD_repeat-ST_regulator"/>
</dbReference>
<sequence>SASRTCSHAGIRYRIADDEPPSKRARASSVESATLSDIPCYSKPTNPLGGTMARPLTSQGKEVMVGSKGLIKRDEFVRIITKSLYTLGYEKTGAVLEEESGITLHSPPVNVFRKQVLDGNWDSAVVTLNALDLLDENIVKSAVFLLLEQKFFELLRNGNVMGAMKTLQSEISPLGINRKRVHEMASCLISSPQNVLVGFSKPGIESSNSRFKLLEELQKVLPPTIMVPERRLENLVEQALTVQREACYLHNSVDGLSLYIDHHCGRDQIPSQALQVLCAHRDEVWFLQFSNNGKYLASASNDKTAVIWKVDEDGELLLKHTLTGHEKPVMMVAWSPDDCQLLTCGMEEVIRRWDVESGECIHVYEKSGVGLLSCGWFPDGKQILSGLNDQSLCLWDLDGKQADCWEGQRSTKTSDFAVSKDGKLIISTSRDSAILLFNRDTKQERLIEEEHTVTSFSLSEDGDFLLVNLINEQIHLWNIRTDPIRVKRYTGHKRSRFVIRSCFGGSEQAFIASGSEDAKVYIWHRASGDVIETLSGHSGAVNCVSWNPTNPHMLASASDDHTIRIWGLKKATVKRRDAGSSSGSNGIHMNGSANGNGFVHQCNGSRSK</sequence>
<dbReference type="PROSITE" id="PS50897">
    <property type="entry name" value="CTLH"/>
    <property type="match status" value="1"/>
</dbReference>
<dbReference type="PROSITE" id="PS50294">
    <property type="entry name" value="WD_REPEATS_REGION"/>
    <property type="match status" value="3"/>
</dbReference>
<dbReference type="SMART" id="SM00668">
    <property type="entry name" value="CTLH"/>
    <property type="match status" value="1"/>
</dbReference>
<organism evidence="9 10">
    <name type="scientific">Aegilops tauschii subsp. strangulata</name>
    <name type="common">Goatgrass</name>
    <dbReference type="NCBI Taxonomy" id="200361"/>
    <lineage>
        <taxon>Eukaryota</taxon>
        <taxon>Viridiplantae</taxon>
        <taxon>Streptophyta</taxon>
        <taxon>Embryophyta</taxon>
        <taxon>Tracheophyta</taxon>
        <taxon>Spermatophyta</taxon>
        <taxon>Magnoliopsida</taxon>
        <taxon>Liliopsida</taxon>
        <taxon>Poales</taxon>
        <taxon>Poaceae</taxon>
        <taxon>BOP clade</taxon>
        <taxon>Pooideae</taxon>
        <taxon>Triticodae</taxon>
        <taxon>Triticeae</taxon>
        <taxon>Triticinae</taxon>
        <taxon>Aegilops</taxon>
    </lineage>
</organism>
<reference evidence="10" key="2">
    <citation type="journal article" date="2017" name="Nat. Plants">
        <title>The Aegilops tauschii genome reveals multiple impacts of transposons.</title>
        <authorList>
            <person name="Zhao G."/>
            <person name="Zou C."/>
            <person name="Li K."/>
            <person name="Wang K."/>
            <person name="Li T."/>
            <person name="Gao L."/>
            <person name="Zhang X."/>
            <person name="Wang H."/>
            <person name="Yang Z."/>
            <person name="Liu X."/>
            <person name="Jiang W."/>
            <person name="Mao L."/>
            <person name="Kong X."/>
            <person name="Jiao Y."/>
            <person name="Jia J."/>
        </authorList>
    </citation>
    <scope>NUCLEOTIDE SEQUENCE [LARGE SCALE GENOMIC DNA]</scope>
    <source>
        <strain evidence="10">cv. AL8/78</strain>
    </source>
</reference>
<evidence type="ECO:0000256" key="7">
    <source>
        <dbReference type="SAM" id="MobiDB-lite"/>
    </source>
</evidence>
<comment type="subcellular location">
    <subcellularLocation>
        <location evidence="1">Cytoplasm</location>
    </subcellularLocation>
</comment>
<evidence type="ECO:0000256" key="1">
    <source>
        <dbReference type="ARBA" id="ARBA00004496"/>
    </source>
</evidence>
<dbReference type="PROSITE" id="PS50082">
    <property type="entry name" value="WD_REPEATS_2"/>
    <property type="match status" value="3"/>
</dbReference>
<dbReference type="CDD" id="cd00200">
    <property type="entry name" value="WD40"/>
    <property type="match status" value="1"/>
</dbReference>
<dbReference type="GO" id="GO:0005737">
    <property type="term" value="C:cytoplasm"/>
    <property type="evidence" value="ECO:0007669"/>
    <property type="project" value="UniProtKB-SubCell"/>
</dbReference>
<evidence type="ECO:0000256" key="6">
    <source>
        <dbReference type="PROSITE-ProRule" id="PRU00221"/>
    </source>
</evidence>
<dbReference type="PROSITE" id="PS00678">
    <property type="entry name" value="WD_REPEATS_1"/>
    <property type="match status" value="1"/>
</dbReference>
<accession>A0A453S0G2</accession>